<organism evidence="2 3">
    <name type="scientific">Synechococcus sp. (strain ATCC 27144 / PCC 6301 / SAUG 1402/1)</name>
    <name type="common">Anacystis nidulans</name>
    <dbReference type="NCBI Taxonomy" id="269084"/>
    <lineage>
        <taxon>Bacteria</taxon>
        <taxon>Bacillati</taxon>
        <taxon>Cyanobacteriota</taxon>
        <taxon>Cyanophyceae</taxon>
        <taxon>Synechococcales</taxon>
        <taxon>Synechococcaceae</taxon>
        <taxon>Synechococcus</taxon>
    </lineage>
</organism>
<dbReference type="InterPro" id="IPR025587">
    <property type="entry name" value="DUF4351"/>
</dbReference>
<dbReference type="Pfam" id="PF14261">
    <property type="entry name" value="DUF4351"/>
    <property type="match status" value="1"/>
</dbReference>
<dbReference type="RefSeq" id="WP_011242797.1">
    <property type="nucleotide sequence ID" value="NC_006576.1"/>
</dbReference>
<dbReference type="KEGG" id="syc:syc0485_c"/>
<dbReference type="AlphaFoldDB" id="A0A0H3K6A1"/>
<dbReference type="GeneID" id="72429916"/>
<gene>
    <name evidence="2" type="ordered locus">syc0485_c</name>
</gene>
<evidence type="ECO:0000259" key="1">
    <source>
        <dbReference type="Pfam" id="PF14261"/>
    </source>
</evidence>
<dbReference type="PANTHER" id="PTHR35586:SF1">
    <property type="entry name" value="SLL1691 PROTEIN"/>
    <property type="match status" value="1"/>
</dbReference>
<sequence>MPYITSVERIARKEGFAQGFQEGRLEVATAFVLRLLPKRCGVLSPELLEQVQALSLEQLEDLCEALLDFADVQDLEDWLNQQ</sequence>
<accession>A0A0H3K6A1</accession>
<proteinExistence type="predicted"/>
<dbReference type="eggNOG" id="COG5464">
    <property type="taxonomic scope" value="Bacteria"/>
</dbReference>
<dbReference type="EMBL" id="AP008231">
    <property type="protein sequence ID" value="BAD78675.1"/>
    <property type="molecule type" value="Genomic_DNA"/>
</dbReference>
<name>A0A0H3K6A1_SYNP6</name>
<feature type="domain" description="DUF4351" evidence="1">
    <location>
        <begin position="21"/>
        <end position="79"/>
    </location>
</feature>
<dbReference type="PANTHER" id="PTHR35586">
    <property type="entry name" value="SLL1691 PROTEIN"/>
    <property type="match status" value="1"/>
</dbReference>
<protein>
    <recommendedName>
        <fullName evidence="1">DUF4351 domain-containing protein</fullName>
    </recommendedName>
</protein>
<reference evidence="2 3" key="1">
    <citation type="journal article" date="2007" name="Photosyn. Res.">
        <title>Complete nucleotide sequence of the freshwater unicellular cyanobacterium Synechococcus elongatus PCC 6301 chromosome: gene content and organization.</title>
        <authorList>
            <person name="Sugita C."/>
            <person name="Ogata K."/>
            <person name="Shikata M."/>
            <person name="Jikuya H."/>
            <person name="Takano J."/>
            <person name="Furumichi M."/>
            <person name="Kanehisa M."/>
            <person name="Omata T."/>
            <person name="Sugiura M."/>
            <person name="Sugita M."/>
        </authorList>
    </citation>
    <scope>NUCLEOTIDE SEQUENCE [LARGE SCALE GENOMIC DNA]</scope>
    <source>
        <strain evidence="3">ATCC 27144 / PCC 6301 / SAUG 1402/1</strain>
    </source>
</reference>
<dbReference type="Proteomes" id="UP000001175">
    <property type="component" value="Chromosome"/>
</dbReference>
<evidence type="ECO:0000313" key="3">
    <source>
        <dbReference type="Proteomes" id="UP000001175"/>
    </source>
</evidence>
<evidence type="ECO:0000313" key="2">
    <source>
        <dbReference type="EMBL" id="BAD78675.1"/>
    </source>
</evidence>